<keyword evidence="2" id="KW-0175">Coiled coil</keyword>
<dbReference type="SMART" id="SM00954">
    <property type="entry name" value="RelA_SpoT"/>
    <property type="match status" value="1"/>
</dbReference>
<feature type="coiled-coil region" evidence="2">
    <location>
        <begin position="235"/>
        <end position="262"/>
    </location>
</feature>
<dbReference type="SUPFAM" id="SSF81301">
    <property type="entry name" value="Nucleotidyltransferase"/>
    <property type="match status" value="1"/>
</dbReference>
<evidence type="ECO:0000259" key="3">
    <source>
        <dbReference type="SMART" id="SM00954"/>
    </source>
</evidence>
<dbReference type="Pfam" id="PF04607">
    <property type="entry name" value="RelA_SpoT"/>
    <property type="match status" value="1"/>
</dbReference>
<evidence type="ECO:0000256" key="2">
    <source>
        <dbReference type="SAM" id="Coils"/>
    </source>
</evidence>
<name>A0ABW5A1H3_9BACL</name>
<dbReference type="Gene3D" id="1.10.287.860">
    <property type="entry name" value="Nucleotidyltransferase"/>
    <property type="match status" value="1"/>
</dbReference>
<keyword evidence="5" id="KW-1185">Reference proteome</keyword>
<evidence type="ECO:0000313" key="5">
    <source>
        <dbReference type="Proteomes" id="UP001597343"/>
    </source>
</evidence>
<protein>
    <submittedName>
        <fullName evidence="4">GTP pyrophosphokinase family protein</fullName>
    </submittedName>
</protein>
<feature type="domain" description="RelA/SpoT" evidence="3">
    <location>
        <begin position="45"/>
        <end position="165"/>
    </location>
</feature>
<dbReference type="InterPro" id="IPR052366">
    <property type="entry name" value="GTP_Pyrophosphokinase"/>
</dbReference>
<dbReference type="InterPro" id="IPR007685">
    <property type="entry name" value="RelA_SpoT"/>
</dbReference>
<proteinExistence type="predicted"/>
<dbReference type="CDD" id="cd05399">
    <property type="entry name" value="NT_Rel-Spo_like"/>
    <property type="match status" value="1"/>
</dbReference>
<dbReference type="Proteomes" id="UP001597343">
    <property type="component" value="Unassembled WGS sequence"/>
</dbReference>
<gene>
    <name evidence="4" type="ORF">ACFSOY_17725</name>
</gene>
<dbReference type="InterPro" id="IPR043519">
    <property type="entry name" value="NT_sf"/>
</dbReference>
<comment type="pathway">
    <text evidence="1">Purine metabolism; ppGpp biosynthesis; ppGpp from GTP: step 1/2.</text>
</comment>
<dbReference type="RefSeq" id="WP_386048922.1">
    <property type="nucleotide sequence ID" value="NZ_JBHUIO010000011.1"/>
</dbReference>
<comment type="caution">
    <text evidence="4">The sequence shown here is derived from an EMBL/GenBank/DDBJ whole genome shotgun (WGS) entry which is preliminary data.</text>
</comment>
<organism evidence="4 5">
    <name type="scientific">Tumebacillus lipolyticus</name>
    <dbReference type="NCBI Taxonomy" id="1280370"/>
    <lineage>
        <taxon>Bacteria</taxon>
        <taxon>Bacillati</taxon>
        <taxon>Bacillota</taxon>
        <taxon>Bacilli</taxon>
        <taxon>Bacillales</taxon>
        <taxon>Alicyclobacillaceae</taxon>
        <taxon>Tumebacillus</taxon>
    </lineage>
</organism>
<accession>A0ABW5A1H3</accession>
<dbReference type="PANTHER" id="PTHR47837">
    <property type="entry name" value="GTP PYROPHOSPHOKINASE YJBM"/>
    <property type="match status" value="1"/>
</dbReference>
<dbReference type="EMBL" id="JBHUIO010000011">
    <property type="protein sequence ID" value="MFD2171805.1"/>
    <property type="molecule type" value="Genomic_DNA"/>
</dbReference>
<evidence type="ECO:0000256" key="1">
    <source>
        <dbReference type="ARBA" id="ARBA00004976"/>
    </source>
</evidence>
<dbReference type="Gene3D" id="3.30.460.10">
    <property type="entry name" value="Beta Polymerase, domain 2"/>
    <property type="match status" value="1"/>
</dbReference>
<reference evidence="5" key="1">
    <citation type="journal article" date="2019" name="Int. J. Syst. Evol. Microbiol.">
        <title>The Global Catalogue of Microorganisms (GCM) 10K type strain sequencing project: providing services to taxonomists for standard genome sequencing and annotation.</title>
        <authorList>
            <consortium name="The Broad Institute Genomics Platform"/>
            <consortium name="The Broad Institute Genome Sequencing Center for Infectious Disease"/>
            <person name="Wu L."/>
            <person name="Ma J."/>
        </authorList>
    </citation>
    <scope>NUCLEOTIDE SEQUENCE [LARGE SCALE GENOMIC DNA]</scope>
    <source>
        <strain evidence="5">CGMCC 1.13574</strain>
    </source>
</reference>
<sequence length="265" mass="30793">MYGRDWETFLIPYEQAVEELKVKLRALRTELKRKEEYTPIEFVTGRVKKVSSIIEKAKILNIPLDEVEKVPDIAGLRIMCQFVEDMHRVAEHIRNRKDMVVVEERDYVTNRKPSGYRSYHFIVSYPVQTADGELELLAEVQIRTLAMNFWATIEHSLNYKYKGNIPANVRQRLVGAAEASFHLDNEMSQIREEILVAQILFETKSNTVEGILRNLEKLIIAGHVEVASEFHQRFHDTQSEEIEKLVELAKEIELRLQQLLDGSGL</sequence>
<evidence type="ECO:0000313" key="4">
    <source>
        <dbReference type="EMBL" id="MFD2171805.1"/>
    </source>
</evidence>
<dbReference type="PANTHER" id="PTHR47837:SF1">
    <property type="entry name" value="GTP PYROPHOSPHOKINASE YJBM"/>
    <property type="match status" value="1"/>
</dbReference>